<accession>X1ECL3</accession>
<dbReference type="AlphaFoldDB" id="X1ECL3"/>
<proteinExistence type="predicted"/>
<protein>
    <submittedName>
        <fullName evidence="1">Uncharacterized protein</fullName>
    </submittedName>
</protein>
<name>X1ECL3_9ZZZZ</name>
<sequence length="52" mass="5603">MNRGFTAEGGANVQRLTDVLRYGFLGDDIGEVVGLPGLELPCPLPERHLTAH</sequence>
<gene>
    <name evidence="1" type="ORF">S01H4_61922</name>
</gene>
<organism evidence="1">
    <name type="scientific">marine sediment metagenome</name>
    <dbReference type="NCBI Taxonomy" id="412755"/>
    <lineage>
        <taxon>unclassified sequences</taxon>
        <taxon>metagenomes</taxon>
        <taxon>ecological metagenomes</taxon>
    </lineage>
</organism>
<reference evidence="1" key="1">
    <citation type="journal article" date="2014" name="Front. Microbiol.">
        <title>High frequency of phylogenetically diverse reductive dehalogenase-homologous genes in deep subseafloor sedimentary metagenomes.</title>
        <authorList>
            <person name="Kawai M."/>
            <person name="Futagami T."/>
            <person name="Toyoda A."/>
            <person name="Takaki Y."/>
            <person name="Nishi S."/>
            <person name="Hori S."/>
            <person name="Arai W."/>
            <person name="Tsubouchi T."/>
            <person name="Morono Y."/>
            <person name="Uchiyama I."/>
            <person name="Ito T."/>
            <person name="Fujiyama A."/>
            <person name="Inagaki F."/>
            <person name="Takami H."/>
        </authorList>
    </citation>
    <scope>NUCLEOTIDE SEQUENCE</scope>
    <source>
        <strain evidence="1">Expedition CK06-06</strain>
    </source>
</reference>
<dbReference type="EMBL" id="BART01036824">
    <property type="protein sequence ID" value="GAH14884.1"/>
    <property type="molecule type" value="Genomic_DNA"/>
</dbReference>
<evidence type="ECO:0000313" key="1">
    <source>
        <dbReference type="EMBL" id="GAH14884.1"/>
    </source>
</evidence>
<comment type="caution">
    <text evidence="1">The sequence shown here is derived from an EMBL/GenBank/DDBJ whole genome shotgun (WGS) entry which is preliminary data.</text>
</comment>